<sequence length="117" mass="13357">MNKKMIVITLTLNSLISLISIGVALYLYLNIPKFVSFDMKNTTDTFLNQMAKLDISSEEQKAMMKKYERSIHSVINEQYSENNTIVFVKGAVMSKINDETPKIKTKLVSKMKEGNNE</sequence>
<keyword evidence="1" id="KW-0812">Transmembrane</keyword>
<dbReference type="InterPro" id="IPR014115">
    <property type="entry name" value="TrbI_Ftype"/>
</dbReference>
<evidence type="ECO:0000313" key="2">
    <source>
        <dbReference type="EMBL" id="PHM59557.1"/>
    </source>
</evidence>
<comment type="caution">
    <text evidence="2">The sequence shown here is derived from an EMBL/GenBank/DDBJ whole genome shotgun (WGS) entry which is preliminary data.</text>
</comment>
<reference evidence="2 3" key="1">
    <citation type="journal article" date="2017" name="Nat. Microbiol.">
        <title>Natural product diversity associated with the nematode symbionts Photorhabdus and Xenorhabdus.</title>
        <authorList>
            <person name="Tobias N.J."/>
            <person name="Wolff H."/>
            <person name="Djahanschiri B."/>
            <person name="Grundmann F."/>
            <person name="Kronenwerth M."/>
            <person name="Shi Y.M."/>
            <person name="Simonyi S."/>
            <person name="Grun P."/>
            <person name="Shapiro-Ilan D."/>
            <person name="Pidot S.J."/>
            <person name="Stinear T.P."/>
            <person name="Ebersberger I."/>
            <person name="Bode H.B."/>
        </authorList>
    </citation>
    <scope>NUCLEOTIDE SEQUENCE [LARGE SCALE GENOMIC DNA]</scope>
    <source>
        <strain evidence="2 3">DSM 22670</strain>
    </source>
</reference>
<keyword evidence="1" id="KW-0472">Membrane</keyword>
<evidence type="ECO:0008006" key="4">
    <source>
        <dbReference type="Google" id="ProtNLM"/>
    </source>
</evidence>
<dbReference type="RefSeq" id="WP_099119210.1">
    <property type="nucleotide sequence ID" value="NZ_NJAK01000003.1"/>
</dbReference>
<evidence type="ECO:0000256" key="1">
    <source>
        <dbReference type="SAM" id="Phobius"/>
    </source>
</evidence>
<gene>
    <name evidence="2" type="ORF">Xish_03676</name>
</gene>
<accession>A0A2D0K8M0</accession>
<keyword evidence="1" id="KW-1133">Transmembrane helix</keyword>
<dbReference type="Pfam" id="PF09677">
    <property type="entry name" value="TrbI_Ftype"/>
    <property type="match status" value="1"/>
</dbReference>
<dbReference type="OrthoDB" id="6540494at2"/>
<dbReference type="EMBL" id="NJAK01000003">
    <property type="protein sequence ID" value="PHM59557.1"/>
    <property type="molecule type" value="Genomic_DNA"/>
</dbReference>
<protein>
    <recommendedName>
        <fullName evidence="4">Type-F conjugative transfer system protein TrbI</fullName>
    </recommendedName>
</protein>
<proteinExistence type="predicted"/>
<keyword evidence="3" id="KW-1185">Reference proteome</keyword>
<evidence type="ECO:0000313" key="3">
    <source>
        <dbReference type="Proteomes" id="UP000222168"/>
    </source>
</evidence>
<name>A0A2D0K8M0_9GAMM</name>
<organism evidence="2 3">
    <name type="scientific">Xenorhabdus ishibashii</name>
    <dbReference type="NCBI Taxonomy" id="1034471"/>
    <lineage>
        <taxon>Bacteria</taxon>
        <taxon>Pseudomonadati</taxon>
        <taxon>Pseudomonadota</taxon>
        <taxon>Gammaproteobacteria</taxon>
        <taxon>Enterobacterales</taxon>
        <taxon>Morganellaceae</taxon>
        <taxon>Xenorhabdus</taxon>
    </lineage>
</organism>
<feature type="transmembrane region" description="Helical" evidence="1">
    <location>
        <begin position="6"/>
        <end position="29"/>
    </location>
</feature>
<dbReference type="Proteomes" id="UP000222168">
    <property type="component" value="Unassembled WGS sequence"/>
</dbReference>
<dbReference type="AlphaFoldDB" id="A0A2D0K8M0"/>